<evidence type="ECO:0000256" key="4">
    <source>
        <dbReference type="ARBA" id="ARBA00023125"/>
    </source>
</evidence>
<keyword evidence="4" id="KW-0238">DNA-binding</keyword>
<dbReference type="EMBL" id="PYSW02000004">
    <property type="protein sequence ID" value="KAG2392572.1"/>
    <property type="molecule type" value="Genomic_DNA"/>
</dbReference>
<dbReference type="GO" id="GO:0042276">
    <property type="term" value="P:error-prone translesion synthesis"/>
    <property type="evidence" value="ECO:0007669"/>
    <property type="project" value="TreeGrafter"/>
</dbReference>
<protein>
    <recommendedName>
        <fullName evidence="6">DNA polymerase II subunit 2</fullName>
    </recommendedName>
</protein>
<dbReference type="InterPro" id="IPR007185">
    <property type="entry name" value="DNA_pol_a/d/e_bsu"/>
</dbReference>
<evidence type="ECO:0000256" key="3">
    <source>
        <dbReference type="ARBA" id="ARBA00022705"/>
    </source>
</evidence>
<dbReference type="GeneID" id="68103751"/>
<dbReference type="GO" id="GO:0008622">
    <property type="term" value="C:epsilon DNA polymerase complex"/>
    <property type="evidence" value="ECO:0007669"/>
    <property type="project" value="InterPro"/>
</dbReference>
<dbReference type="GO" id="GO:0006261">
    <property type="term" value="P:DNA-templated DNA replication"/>
    <property type="evidence" value="ECO:0007669"/>
    <property type="project" value="InterPro"/>
</dbReference>
<dbReference type="InterPro" id="IPR016266">
    <property type="entry name" value="POLE2"/>
</dbReference>
<organism evidence="8 9">
    <name type="scientific">Naegleria lovaniensis</name>
    <name type="common">Amoeba</name>
    <dbReference type="NCBI Taxonomy" id="51637"/>
    <lineage>
        <taxon>Eukaryota</taxon>
        <taxon>Discoba</taxon>
        <taxon>Heterolobosea</taxon>
        <taxon>Tetramitia</taxon>
        <taxon>Eutetramitia</taxon>
        <taxon>Vahlkampfiidae</taxon>
        <taxon>Naegleria</taxon>
    </lineage>
</organism>
<keyword evidence="5" id="KW-0539">Nucleus</keyword>
<keyword evidence="9" id="KW-1185">Reference proteome</keyword>
<comment type="caution">
    <text evidence="8">The sequence shown here is derived from an EMBL/GenBank/DDBJ whole genome shotgun (WGS) entry which is preliminary data.</text>
</comment>
<proteinExistence type="inferred from homology"/>
<evidence type="ECO:0000313" key="9">
    <source>
        <dbReference type="Proteomes" id="UP000816034"/>
    </source>
</evidence>
<dbReference type="AlphaFoldDB" id="A0AA88KQR1"/>
<comment type="subcellular location">
    <subcellularLocation>
        <location evidence="1">Nucleus</location>
    </subcellularLocation>
</comment>
<comment type="similarity">
    <text evidence="2">Belongs to the DNA polymerase epsilon subunit B family.</text>
</comment>
<dbReference type="PANTHER" id="PTHR12708">
    <property type="entry name" value="DNA POLYMERASE EPSILON SUBUNIT B"/>
    <property type="match status" value="1"/>
</dbReference>
<evidence type="ECO:0000256" key="1">
    <source>
        <dbReference type="ARBA" id="ARBA00004123"/>
    </source>
</evidence>
<dbReference type="PANTHER" id="PTHR12708:SF0">
    <property type="entry name" value="DNA POLYMERASE EPSILON SUBUNIT 2"/>
    <property type="match status" value="1"/>
</dbReference>
<dbReference type="Pfam" id="PF04042">
    <property type="entry name" value="DNA_pol_E_B"/>
    <property type="match status" value="1"/>
</dbReference>
<evidence type="ECO:0000313" key="8">
    <source>
        <dbReference type="EMBL" id="KAG2392572.1"/>
    </source>
</evidence>
<reference evidence="8 9" key="1">
    <citation type="journal article" date="2018" name="BMC Genomics">
        <title>The genome of Naegleria lovaniensis, the basis for a comparative approach to unravel pathogenicity factors of the human pathogenic amoeba N. fowleri.</title>
        <authorList>
            <person name="Liechti N."/>
            <person name="Schurch N."/>
            <person name="Bruggmann R."/>
            <person name="Wittwer M."/>
        </authorList>
    </citation>
    <scope>NUCLEOTIDE SEQUENCE [LARGE SCALE GENOMIC DNA]</scope>
    <source>
        <strain evidence="8 9">ATCC 30569</strain>
    </source>
</reference>
<dbReference type="GO" id="GO:0003677">
    <property type="term" value="F:DNA binding"/>
    <property type="evidence" value="ECO:0007669"/>
    <property type="project" value="UniProtKB-KW"/>
</dbReference>
<name>A0AA88KQR1_NAELO</name>
<dbReference type="Proteomes" id="UP000816034">
    <property type="component" value="Unassembled WGS sequence"/>
</dbReference>
<keyword evidence="3" id="KW-0235">DNA replication</keyword>
<evidence type="ECO:0000256" key="2">
    <source>
        <dbReference type="ARBA" id="ARBA00009560"/>
    </source>
</evidence>
<dbReference type="RefSeq" id="XP_044554466.1">
    <property type="nucleotide sequence ID" value="XM_044686936.1"/>
</dbReference>
<accession>A0AA88KQR1</accession>
<evidence type="ECO:0000259" key="7">
    <source>
        <dbReference type="Pfam" id="PF04042"/>
    </source>
</evidence>
<sequence>MSATNKALASKLCLATAKKFQFVLTSSTLPDYCIGKDMSKEEMNTFLPEFFKFLQEQGVKDKNLSGELLEEKLKEYSQKAIGMDTSDDRLEHNDTVVLGHGDAIQIINADEKPYFSYNLSRKIFETEERKTTSIFSDVQQKVELFRDRYKIIYQRVLRDKDFNPIDPNAISLTSIESLLGSRGTRYIMGMITKKSGNIYQVEDLNGVVQVDVSNATTNERGMIVEGCFVIISGEFDSVTKVFKAAAIILPPFEEREQSEKFLSTGRSNMLDMFGPSTPEKLQKLKNKEELSKDSFIVVVSDVCLDKPNVFEKLGLLFDYFKWNQHNRVSGDRYELIPAMFLFIGNFISRPFQFYTTGSSSSSAAISDRVQYQKNFEKLAKMIEERFPNYIHTSKETENAPLFVFVPGPNDPTLSPNGVLPKSSVLSNISKTFKSKIPNSIFTTNPCRIRFYTHEIVIFRQDLQQQMRRHAIEVNKNDDHSKPMYQSMSETVLSQSHLTPFALHVQPIFWSQDHSLNLFPSPHSLILSDRCQPFRTNVGGCLCFNPPSFPVNFSFEIFSPLSYNEQGISFAETHTLPNLSEDH</sequence>
<gene>
    <name evidence="8" type="ORF">C9374_011297</name>
</gene>
<evidence type="ECO:0000256" key="6">
    <source>
        <dbReference type="ARBA" id="ARBA00032930"/>
    </source>
</evidence>
<evidence type="ECO:0000256" key="5">
    <source>
        <dbReference type="ARBA" id="ARBA00023242"/>
    </source>
</evidence>
<feature type="domain" description="DNA polymerase alpha/delta/epsilon subunit B" evidence="7">
    <location>
        <begin position="296"/>
        <end position="534"/>
    </location>
</feature>